<dbReference type="Proteomes" id="UP001341840">
    <property type="component" value="Unassembled WGS sequence"/>
</dbReference>
<evidence type="ECO:0000256" key="1">
    <source>
        <dbReference type="SAM" id="MobiDB-lite"/>
    </source>
</evidence>
<proteinExistence type="predicted"/>
<gene>
    <name evidence="2" type="ORF">PIB30_076124</name>
</gene>
<feature type="region of interest" description="Disordered" evidence="1">
    <location>
        <begin position="23"/>
        <end position="42"/>
    </location>
</feature>
<organism evidence="2 3">
    <name type="scientific">Stylosanthes scabra</name>
    <dbReference type="NCBI Taxonomy" id="79078"/>
    <lineage>
        <taxon>Eukaryota</taxon>
        <taxon>Viridiplantae</taxon>
        <taxon>Streptophyta</taxon>
        <taxon>Embryophyta</taxon>
        <taxon>Tracheophyta</taxon>
        <taxon>Spermatophyta</taxon>
        <taxon>Magnoliopsida</taxon>
        <taxon>eudicotyledons</taxon>
        <taxon>Gunneridae</taxon>
        <taxon>Pentapetalae</taxon>
        <taxon>rosids</taxon>
        <taxon>fabids</taxon>
        <taxon>Fabales</taxon>
        <taxon>Fabaceae</taxon>
        <taxon>Papilionoideae</taxon>
        <taxon>50 kb inversion clade</taxon>
        <taxon>dalbergioids sensu lato</taxon>
        <taxon>Dalbergieae</taxon>
        <taxon>Pterocarpus clade</taxon>
        <taxon>Stylosanthes</taxon>
    </lineage>
</organism>
<protein>
    <submittedName>
        <fullName evidence="2">Uncharacterized protein</fullName>
    </submittedName>
</protein>
<keyword evidence="3" id="KW-1185">Reference proteome</keyword>
<reference evidence="2 3" key="1">
    <citation type="journal article" date="2023" name="Plants (Basel)">
        <title>Bridging the Gap: Combining Genomics and Transcriptomics Approaches to Understand Stylosanthes scabra, an Orphan Legume from the Brazilian Caatinga.</title>
        <authorList>
            <person name="Ferreira-Neto J.R.C."/>
            <person name="da Silva M.D."/>
            <person name="Binneck E."/>
            <person name="de Melo N.F."/>
            <person name="da Silva R.H."/>
            <person name="de Melo A.L.T.M."/>
            <person name="Pandolfi V."/>
            <person name="Bustamante F.O."/>
            <person name="Brasileiro-Vidal A.C."/>
            <person name="Benko-Iseppon A.M."/>
        </authorList>
    </citation>
    <scope>NUCLEOTIDE SEQUENCE [LARGE SCALE GENOMIC DNA]</scope>
    <source>
        <tissue evidence="2">Leaves</tissue>
    </source>
</reference>
<name>A0ABU6YQH3_9FABA</name>
<accession>A0ABU6YQH3</accession>
<sequence>MEETPEVQVEVPTEKSEIIAEIKNQEDVQHPPQSSKKHTRSSSKFLEVLACLEKNLPTKKKDPGSFHIPCIIGDSMFERALYEEGISYKLKFQSSQIQPKL</sequence>
<comment type="caution">
    <text evidence="2">The sequence shown here is derived from an EMBL/GenBank/DDBJ whole genome shotgun (WGS) entry which is preliminary data.</text>
</comment>
<evidence type="ECO:0000313" key="3">
    <source>
        <dbReference type="Proteomes" id="UP001341840"/>
    </source>
</evidence>
<dbReference type="EMBL" id="JASCZI010242645">
    <property type="protein sequence ID" value="MED6211691.1"/>
    <property type="molecule type" value="Genomic_DNA"/>
</dbReference>
<evidence type="ECO:0000313" key="2">
    <source>
        <dbReference type="EMBL" id="MED6211691.1"/>
    </source>
</evidence>